<evidence type="ECO:0000313" key="1">
    <source>
        <dbReference type="EMBL" id="BBT17423.1"/>
    </source>
</evidence>
<dbReference type="EMBL" id="AP022213">
    <property type="protein sequence ID" value="BBT17423.1"/>
    <property type="molecule type" value="Genomic_DNA"/>
</dbReference>
<sequence length="289" mass="31857">MVAHSLFFNNRSGLRLHHLRWGEPGGIPVLLLHGLRAYAQTWEALAGALGPGYCCHALDQRGRGLSDWADWPSYRTEVYVDDLEDWVAHLGLGRFVLVGHSLGGANALEYARRNPGRLRALVIEDIGPGSSSSGQGAERIRREMRETPLRFADWAEAEAFWRQARSGLSAQGLAARLAHSMKADGQGVTWRHDQQGIAEARLSIEPTDLWPAVRALDCPALFIRGGRSDFLPPAMLAALREANPNIATAEIANASHYVHDEQGTAFNRLVALYLDEQLARQQQEAGERA</sequence>
<name>A0A1I0TVU8_9GAMM</name>
<keyword evidence="1" id="KW-0378">Hydrolase</keyword>
<protein>
    <submittedName>
        <fullName evidence="1">Hydrolase</fullName>
    </submittedName>
</protein>
<reference evidence="1 2" key="1">
    <citation type="submission" date="2019-12" db="EMBL/GenBank/DDBJ databases">
        <title>complete genome sequences of Pseudomonas otitidis str. WP8-S17-CRE-03 isolated from wastewater treatment plant effluent.</title>
        <authorList>
            <person name="Sekizuka T."/>
            <person name="Itokawa K."/>
            <person name="Yatsu K."/>
            <person name="Inamine Y."/>
            <person name="Kuroda M."/>
        </authorList>
    </citation>
    <scope>NUCLEOTIDE SEQUENCE [LARGE SCALE GENOMIC DNA]</scope>
    <source>
        <strain evidence="1 2">WP8-S17-CRE-03</strain>
    </source>
</reference>
<dbReference type="PANTHER" id="PTHR43798:SF33">
    <property type="entry name" value="HYDROLASE, PUTATIVE (AFU_ORTHOLOGUE AFUA_2G14860)-RELATED"/>
    <property type="match status" value="1"/>
</dbReference>
<organism evidence="1 2">
    <name type="scientific">Metapseudomonas otitidis</name>
    <dbReference type="NCBI Taxonomy" id="319939"/>
    <lineage>
        <taxon>Bacteria</taxon>
        <taxon>Pseudomonadati</taxon>
        <taxon>Pseudomonadota</taxon>
        <taxon>Gammaproteobacteria</taxon>
        <taxon>Pseudomonadales</taxon>
        <taxon>Pseudomonadaceae</taxon>
        <taxon>Metapseudomonas</taxon>
    </lineage>
</organism>
<accession>A0A1I0TVU8</accession>
<dbReference type="Pfam" id="PF00561">
    <property type="entry name" value="Abhydrolase_1"/>
    <property type="match status" value="1"/>
</dbReference>
<dbReference type="PRINTS" id="PR00111">
    <property type="entry name" value="ABHYDROLASE"/>
</dbReference>
<dbReference type="InterPro" id="IPR050266">
    <property type="entry name" value="AB_hydrolase_sf"/>
</dbReference>
<dbReference type="Gene3D" id="3.40.50.1820">
    <property type="entry name" value="alpha/beta hydrolase"/>
    <property type="match status" value="1"/>
</dbReference>
<dbReference type="AlphaFoldDB" id="A0A1I0TVU8"/>
<dbReference type="STRING" id="319939.SAMN05216263_106156"/>
<dbReference type="RefSeq" id="WP_074969455.1">
    <property type="nucleotide sequence ID" value="NZ_AP022213.1"/>
</dbReference>
<dbReference type="GO" id="GO:0016787">
    <property type="term" value="F:hydrolase activity"/>
    <property type="evidence" value="ECO:0007669"/>
    <property type="project" value="UniProtKB-KW"/>
</dbReference>
<dbReference type="InterPro" id="IPR000073">
    <property type="entry name" value="AB_hydrolase_1"/>
</dbReference>
<dbReference type="SUPFAM" id="SSF53474">
    <property type="entry name" value="alpha/beta-Hydrolases"/>
    <property type="match status" value="1"/>
</dbReference>
<dbReference type="Proteomes" id="UP000515591">
    <property type="component" value="Chromosome"/>
</dbReference>
<dbReference type="GO" id="GO:0016020">
    <property type="term" value="C:membrane"/>
    <property type="evidence" value="ECO:0007669"/>
    <property type="project" value="TreeGrafter"/>
</dbReference>
<gene>
    <name evidence="1" type="ORF">WP8S17C03_34720</name>
</gene>
<dbReference type="InterPro" id="IPR029058">
    <property type="entry name" value="AB_hydrolase_fold"/>
</dbReference>
<dbReference type="PANTHER" id="PTHR43798">
    <property type="entry name" value="MONOACYLGLYCEROL LIPASE"/>
    <property type="match status" value="1"/>
</dbReference>
<evidence type="ECO:0000313" key="2">
    <source>
        <dbReference type="Proteomes" id="UP000515591"/>
    </source>
</evidence>
<proteinExistence type="predicted"/>